<feature type="chain" id="PRO_5027068618" evidence="2">
    <location>
        <begin position="20"/>
        <end position="276"/>
    </location>
</feature>
<dbReference type="InterPro" id="IPR031571">
    <property type="entry name" value="RcpC_dom"/>
</dbReference>
<dbReference type="NCBIfam" id="TIGR03177">
    <property type="entry name" value="pilus_cpaB"/>
    <property type="match status" value="1"/>
</dbReference>
<dbReference type="Gene3D" id="3.90.1210.10">
    <property type="entry name" value="Antifreeze-like/N-acetylneuraminic acid synthase C-terminal domain"/>
    <property type="match status" value="1"/>
</dbReference>
<feature type="domain" description="SAF" evidence="3">
    <location>
        <begin position="41"/>
        <end position="103"/>
    </location>
</feature>
<dbReference type="EMBL" id="CADCTW010000089">
    <property type="protein sequence ID" value="CAA9317501.1"/>
    <property type="molecule type" value="Genomic_DNA"/>
</dbReference>
<evidence type="ECO:0000313" key="4">
    <source>
        <dbReference type="EMBL" id="CAA9317501.1"/>
    </source>
</evidence>
<gene>
    <name evidence="4" type="ORF">AVDCRST_MAG68-2738</name>
</gene>
<dbReference type="Pfam" id="PF08666">
    <property type="entry name" value="SAF"/>
    <property type="match status" value="1"/>
</dbReference>
<reference evidence="4" key="1">
    <citation type="submission" date="2020-02" db="EMBL/GenBank/DDBJ databases">
        <authorList>
            <person name="Meier V. D."/>
        </authorList>
    </citation>
    <scope>NUCLEOTIDE SEQUENCE</scope>
    <source>
        <strain evidence="4">AVDCRST_MAG68</strain>
    </source>
</reference>
<evidence type="ECO:0000256" key="1">
    <source>
        <dbReference type="SAM" id="MobiDB-lite"/>
    </source>
</evidence>
<name>A0A6J4KY64_9BACT</name>
<evidence type="ECO:0000256" key="2">
    <source>
        <dbReference type="SAM" id="SignalP"/>
    </source>
</evidence>
<evidence type="ECO:0000259" key="3">
    <source>
        <dbReference type="SMART" id="SM00858"/>
    </source>
</evidence>
<keyword evidence="2" id="KW-0732">Signal</keyword>
<feature type="region of interest" description="Disordered" evidence="1">
    <location>
        <begin position="233"/>
        <end position="263"/>
    </location>
</feature>
<sequence length="276" mass="28215">MKRLWLVLGMALASGGGAAYLAAGYLQPAPASAARAEPPGNRVAVAARDLPAGAIVGAQDVRLVQWPADALPAGYARTAAEVVGRGLVTPLRANEPLMEGKLAPRDAGGGLPILIPEGMRAVSVRVDEVIGVAGFVTPGTRVDVLATLPAGTGRTAGTRLVLQNVQVLAAGQSIAREMDGKPQTAAVITLLVLPEQAEIVTLASAEGRIQLALRNTLDGAQVSTGGARTSALLGPAAAPRKEAERPRTRPAAALPRARTGPSVEIYRGSERSVATF</sequence>
<dbReference type="InterPro" id="IPR013974">
    <property type="entry name" value="SAF"/>
</dbReference>
<dbReference type="Pfam" id="PF16976">
    <property type="entry name" value="RcpC"/>
    <property type="match status" value="1"/>
</dbReference>
<dbReference type="CDD" id="cd11614">
    <property type="entry name" value="SAF_CpaB_FlgA_like"/>
    <property type="match status" value="1"/>
</dbReference>
<dbReference type="InterPro" id="IPR017592">
    <property type="entry name" value="Pilus_assmbl_Flp-typ_CpaB"/>
</dbReference>
<dbReference type="SMART" id="SM00858">
    <property type="entry name" value="SAF"/>
    <property type="match status" value="1"/>
</dbReference>
<feature type="signal peptide" evidence="2">
    <location>
        <begin position="1"/>
        <end position="19"/>
    </location>
</feature>
<dbReference type="AlphaFoldDB" id="A0A6J4KY64"/>
<proteinExistence type="predicted"/>
<accession>A0A6J4KY64</accession>
<organism evidence="4">
    <name type="scientific">uncultured Gemmatimonadota bacterium</name>
    <dbReference type="NCBI Taxonomy" id="203437"/>
    <lineage>
        <taxon>Bacteria</taxon>
        <taxon>Pseudomonadati</taxon>
        <taxon>Gemmatimonadota</taxon>
        <taxon>environmental samples</taxon>
    </lineage>
</organism>
<protein>
    <submittedName>
        <fullName evidence="4">Flp pilus assembly protein RcpC/CpaB</fullName>
    </submittedName>
</protein>
<feature type="compositionally biased region" description="Low complexity" evidence="1">
    <location>
        <begin position="249"/>
        <end position="261"/>
    </location>
</feature>